<name>A0A1J7IM00_9PEZI</name>
<accession>A0A1J7IM00</accession>
<organism evidence="2 3">
    <name type="scientific">Coniochaeta ligniaria NRRL 30616</name>
    <dbReference type="NCBI Taxonomy" id="1408157"/>
    <lineage>
        <taxon>Eukaryota</taxon>
        <taxon>Fungi</taxon>
        <taxon>Dikarya</taxon>
        <taxon>Ascomycota</taxon>
        <taxon>Pezizomycotina</taxon>
        <taxon>Sordariomycetes</taxon>
        <taxon>Sordariomycetidae</taxon>
        <taxon>Coniochaetales</taxon>
        <taxon>Coniochaetaceae</taxon>
        <taxon>Coniochaeta</taxon>
    </lineage>
</organism>
<protein>
    <submittedName>
        <fullName evidence="2">Uncharacterized protein</fullName>
    </submittedName>
</protein>
<dbReference type="EMBL" id="KV875098">
    <property type="protein sequence ID" value="OIW28283.1"/>
    <property type="molecule type" value="Genomic_DNA"/>
</dbReference>
<feature type="signal peptide" evidence="1">
    <location>
        <begin position="1"/>
        <end position="20"/>
    </location>
</feature>
<dbReference type="Proteomes" id="UP000182658">
    <property type="component" value="Unassembled WGS sequence"/>
</dbReference>
<evidence type="ECO:0000313" key="2">
    <source>
        <dbReference type="EMBL" id="OIW28283.1"/>
    </source>
</evidence>
<dbReference type="InParanoid" id="A0A1J7IM00"/>
<feature type="chain" id="PRO_5013335181" evidence="1">
    <location>
        <begin position="21"/>
        <end position="176"/>
    </location>
</feature>
<gene>
    <name evidence="2" type="ORF">CONLIGDRAFT_644483</name>
</gene>
<reference evidence="2 3" key="1">
    <citation type="submission" date="2016-10" db="EMBL/GenBank/DDBJ databases">
        <title>Draft genome sequence of Coniochaeta ligniaria NRRL30616, a lignocellulolytic fungus for bioabatement of inhibitors in plant biomass hydrolysates.</title>
        <authorList>
            <consortium name="DOE Joint Genome Institute"/>
            <person name="Jimenez D.J."/>
            <person name="Hector R.E."/>
            <person name="Riley R."/>
            <person name="Sun H."/>
            <person name="Grigoriev I.V."/>
            <person name="Van Elsas J.D."/>
            <person name="Nichols N.N."/>
        </authorList>
    </citation>
    <scope>NUCLEOTIDE SEQUENCE [LARGE SCALE GENOMIC DNA]</scope>
    <source>
        <strain evidence="2 3">NRRL 30616</strain>
    </source>
</reference>
<dbReference type="AlphaFoldDB" id="A0A1J7IM00"/>
<dbReference type="OrthoDB" id="10527566at2759"/>
<proteinExistence type="predicted"/>
<keyword evidence="1" id="KW-0732">Signal</keyword>
<sequence>MKTVSTILAVALLASTAASAAVKLPTRDALNKAPRWVSYITYDDVSDTAEESAEKARRWVNYITYDDVDETADAAAEKARRWVNYITYDDVAEAGDNHVPATDAKRRRWVNYITYDGHGNRLMQIVDVEDEATPSKKERRWVNYISYDGNSALTFVDGPFRDEANQRRCRGRSSSS</sequence>
<keyword evidence="3" id="KW-1185">Reference proteome</keyword>
<evidence type="ECO:0000256" key="1">
    <source>
        <dbReference type="SAM" id="SignalP"/>
    </source>
</evidence>
<evidence type="ECO:0000313" key="3">
    <source>
        <dbReference type="Proteomes" id="UP000182658"/>
    </source>
</evidence>